<accession>A0AAW8DIT8</accession>
<gene>
    <name evidence="2" type="ORF">J2S90_002552</name>
    <name evidence="3" type="ORF">J2S93_000086</name>
</gene>
<evidence type="ECO:0000313" key="5">
    <source>
        <dbReference type="Proteomes" id="UP001242995"/>
    </source>
</evidence>
<dbReference type="EMBL" id="JAUSRG010000006">
    <property type="protein sequence ID" value="MDP9905581.1"/>
    <property type="molecule type" value="Genomic_DNA"/>
</dbReference>
<proteinExistence type="predicted"/>
<reference evidence="2 4" key="1">
    <citation type="submission" date="2023-07" db="EMBL/GenBank/DDBJ databases">
        <title>Sorghum-associated microbial communities from plants grown in Nebraska, USA.</title>
        <authorList>
            <person name="Schachtman D."/>
        </authorList>
    </citation>
    <scope>NUCLEOTIDE SEQUENCE</scope>
    <source>
        <strain evidence="2">DS1006</strain>
        <strain evidence="3 4">DS1016</strain>
    </source>
</reference>
<dbReference type="EMBL" id="JAUSTF010000001">
    <property type="protein sequence ID" value="MDQ0178679.1"/>
    <property type="molecule type" value="Genomic_DNA"/>
</dbReference>
<dbReference type="AlphaFoldDB" id="A0AAW8DIT8"/>
<evidence type="ECO:0000313" key="2">
    <source>
        <dbReference type="EMBL" id="MDP9905581.1"/>
    </source>
</evidence>
<protein>
    <submittedName>
        <fullName evidence="2">Uncharacterized protein</fullName>
    </submittedName>
</protein>
<dbReference type="Proteomes" id="UP001230951">
    <property type="component" value="Unassembled WGS sequence"/>
</dbReference>
<keyword evidence="4" id="KW-1185">Reference proteome</keyword>
<evidence type="ECO:0000313" key="3">
    <source>
        <dbReference type="EMBL" id="MDQ0178679.1"/>
    </source>
</evidence>
<name>A0AAW8DIT8_9MICC</name>
<evidence type="ECO:0000256" key="1">
    <source>
        <dbReference type="SAM" id="MobiDB-lite"/>
    </source>
</evidence>
<comment type="caution">
    <text evidence="2">The sequence shown here is derived from an EMBL/GenBank/DDBJ whole genome shotgun (WGS) entry which is preliminary data.</text>
</comment>
<dbReference type="Proteomes" id="UP001242995">
    <property type="component" value="Unassembled WGS sequence"/>
</dbReference>
<feature type="region of interest" description="Disordered" evidence="1">
    <location>
        <begin position="87"/>
        <end position="106"/>
    </location>
</feature>
<organism evidence="2 5">
    <name type="scientific">Arthrobacter bambusae</name>
    <dbReference type="NCBI Taxonomy" id="1338426"/>
    <lineage>
        <taxon>Bacteria</taxon>
        <taxon>Bacillati</taxon>
        <taxon>Actinomycetota</taxon>
        <taxon>Actinomycetes</taxon>
        <taxon>Micrococcales</taxon>
        <taxon>Micrococcaceae</taxon>
        <taxon>Arthrobacter</taxon>
    </lineage>
</organism>
<sequence length="106" mass="11689">MAETFSGGLARPGKMIGVLGPWIVLTPSASHLDFEMGSNWMRRFFGPWQLEHAGVREVYMGAKVQTDCGVPNSTILSSRPFTDVIPEPVHCGDSEPRTFRGPEKAR</sequence>
<evidence type="ECO:0000313" key="4">
    <source>
        <dbReference type="Proteomes" id="UP001230951"/>
    </source>
</evidence>
<feature type="compositionally biased region" description="Basic and acidic residues" evidence="1">
    <location>
        <begin position="90"/>
        <end position="106"/>
    </location>
</feature>